<sequence>AQKKKPKRKPSAYAVKYGKAFKAVADDYKLKNGSWKKDGFKRAQKAAHKKVKSSTKKGQVRKTARRAYEKK</sequence>
<name>X1STV4_9ZZZZ</name>
<comment type="caution">
    <text evidence="2">The sequence shown here is derived from an EMBL/GenBank/DDBJ whole genome shotgun (WGS) entry which is preliminary data.</text>
</comment>
<dbReference type="AlphaFoldDB" id="X1STV4"/>
<dbReference type="EMBL" id="BARW01015577">
    <property type="protein sequence ID" value="GAI96388.1"/>
    <property type="molecule type" value="Genomic_DNA"/>
</dbReference>
<organism evidence="2">
    <name type="scientific">marine sediment metagenome</name>
    <dbReference type="NCBI Taxonomy" id="412755"/>
    <lineage>
        <taxon>unclassified sequences</taxon>
        <taxon>metagenomes</taxon>
        <taxon>ecological metagenomes</taxon>
    </lineage>
</organism>
<evidence type="ECO:0000313" key="2">
    <source>
        <dbReference type="EMBL" id="GAI96388.1"/>
    </source>
</evidence>
<feature type="compositionally biased region" description="Basic residues" evidence="1">
    <location>
        <begin position="42"/>
        <end position="65"/>
    </location>
</feature>
<feature type="non-terminal residue" evidence="2">
    <location>
        <position position="1"/>
    </location>
</feature>
<reference evidence="2" key="1">
    <citation type="journal article" date="2014" name="Front. Microbiol.">
        <title>High frequency of phylogenetically diverse reductive dehalogenase-homologous genes in deep subseafloor sedimentary metagenomes.</title>
        <authorList>
            <person name="Kawai M."/>
            <person name="Futagami T."/>
            <person name="Toyoda A."/>
            <person name="Takaki Y."/>
            <person name="Nishi S."/>
            <person name="Hori S."/>
            <person name="Arai W."/>
            <person name="Tsubouchi T."/>
            <person name="Morono Y."/>
            <person name="Uchiyama I."/>
            <person name="Ito T."/>
            <person name="Fujiyama A."/>
            <person name="Inagaki F."/>
            <person name="Takami H."/>
        </authorList>
    </citation>
    <scope>NUCLEOTIDE SEQUENCE</scope>
    <source>
        <strain evidence="2">Expedition CK06-06</strain>
    </source>
</reference>
<gene>
    <name evidence="2" type="ORF">S12H4_27305</name>
</gene>
<proteinExistence type="predicted"/>
<accession>X1STV4</accession>
<evidence type="ECO:0000256" key="1">
    <source>
        <dbReference type="SAM" id="MobiDB-lite"/>
    </source>
</evidence>
<feature type="region of interest" description="Disordered" evidence="1">
    <location>
        <begin position="39"/>
        <end position="71"/>
    </location>
</feature>
<protein>
    <submittedName>
        <fullName evidence="2">Uncharacterized protein</fullName>
    </submittedName>
</protein>